<evidence type="ECO:0000313" key="5">
    <source>
        <dbReference type="Proteomes" id="UP000195953"/>
    </source>
</evidence>
<evidence type="ECO:0000313" key="4">
    <source>
        <dbReference type="Proteomes" id="UP000195877"/>
    </source>
</evidence>
<dbReference type="AlphaFoldDB" id="A0A1Y6HMK0"/>
<name>A0A1Y6HMK0_9XANT</name>
<feature type="compositionally biased region" description="Basic residues" evidence="1">
    <location>
        <begin position="157"/>
        <end position="167"/>
    </location>
</feature>
<feature type="compositionally biased region" description="Polar residues" evidence="1">
    <location>
        <begin position="1"/>
        <end position="19"/>
    </location>
</feature>
<accession>A0A1Y6HMK0</accession>
<keyword evidence="4" id="KW-1185">Reference proteome</keyword>
<dbReference type="Proteomes" id="UP000195953">
    <property type="component" value="Chromosome 1"/>
</dbReference>
<protein>
    <submittedName>
        <fullName evidence="3">Uncharacterized protein</fullName>
    </submittedName>
</protein>
<reference evidence="2 4" key="1">
    <citation type="submission" date="2017-05" db="EMBL/GenBank/DDBJ databases">
        <authorList>
            <person name="Blom J."/>
        </authorList>
    </citation>
    <scope>NUCLEOTIDE SEQUENCE [LARGE SCALE GENOMIC DNA]</scope>
    <source>
        <strain evidence="2">PD885</strain>
    </source>
</reference>
<dbReference type="EMBL" id="LT853882">
    <property type="protein sequence ID" value="SMQ97807.1"/>
    <property type="molecule type" value="Genomic_DNA"/>
</dbReference>
<feature type="region of interest" description="Disordered" evidence="1">
    <location>
        <begin position="146"/>
        <end position="182"/>
    </location>
</feature>
<organism evidence="3 5">
    <name type="scientific">Xanthomonas fragariae</name>
    <dbReference type="NCBI Taxonomy" id="48664"/>
    <lineage>
        <taxon>Bacteria</taxon>
        <taxon>Pseudomonadati</taxon>
        <taxon>Pseudomonadota</taxon>
        <taxon>Gammaproteobacteria</taxon>
        <taxon>Lysobacterales</taxon>
        <taxon>Lysobacteraceae</taxon>
        <taxon>Xanthomonas</taxon>
    </lineage>
</organism>
<gene>
    <name evidence="3" type="ORF">PD5205_03453</name>
    <name evidence="2" type="ORF">PD885_00539</name>
</gene>
<feature type="region of interest" description="Disordered" evidence="1">
    <location>
        <begin position="1"/>
        <end position="29"/>
    </location>
</feature>
<dbReference type="Proteomes" id="UP000195877">
    <property type="component" value="Chromosome 1"/>
</dbReference>
<evidence type="ECO:0000313" key="3">
    <source>
        <dbReference type="EMBL" id="SMR04729.1"/>
    </source>
</evidence>
<evidence type="ECO:0000256" key="1">
    <source>
        <dbReference type="SAM" id="MobiDB-lite"/>
    </source>
</evidence>
<dbReference type="EMBL" id="LT853885">
    <property type="protein sequence ID" value="SMR04729.1"/>
    <property type="molecule type" value="Genomic_DNA"/>
</dbReference>
<evidence type="ECO:0000313" key="2">
    <source>
        <dbReference type="EMBL" id="SMQ97807.1"/>
    </source>
</evidence>
<proteinExistence type="predicted"/>
<sequence>MENRQWGSETQLMQRTPTSERCAGRGHGSAVECRPCATTQACRWIPRASPPQARGARTVVGRTRRAMRLPWRRGEAHCRTFAPQRQTVLRRIWESVVTIGGQRYAAHAVPNRRPARRRQPATTARSRCVIGVAAFRDSFGRPGVTAAGIDVDDRKSTGARHPPRSRPVRCPAIPATAIMRAR</sequence>
<reference evidence="3 5" key="2">
    <citation type="submission" date="2017-05" db="EMBL/GenBank/DDBJ databases">
        <authorList>
            <person name="Song R."/>
            <person name="Chenine A.L."/>
            <person name="Ruprecht R.M."/>
        </authorList>
    </citation>
    <scope>NUCLEOTIDE SEQUENCE [LARGE SCALE GENOMIC DNA]</scope>
    <source>
        <strain evidence="3">PD5205</strain>
    </source>
</reference>